<protein>
    <recommendedName>
        <fullName evidence="9">Aspartate transaminase</fullName>
    </recommendedName>
</protein>
<evidence type="ECO:0000313" key="8">
    <source>
        <dbReference type="Proteomes" id="UP000823388"/>
    </source>
</evidence>
<dbReference type="PANTHER" id="PTHR11879:SF46">
    <property type="entry name" value="ASPARTATE AMINOTRANSFERASE, CYTOPLASMIC"/>
    <property type="match status" value="1"/>
</dbReference>
<feature type="region of interest" description="Disordered" evidence="6">
    <location>
        <begin position="52"/>
        <end position="76"/>
    </location>
</feature>
<keyword evidence="3" id="KW-0032">Aminotransferase</keyword>
<feature type="region of interest" description="Disordered" evidence="6">
    <location>
        <begin position="103"/>
        <end position="130"/>
    </location>
</feature>
<name>A0A8T0N6G6_PANVG</name>
<dbReference type="Proteomes" id="UP000823388">
    <property type="component" value="Chromosome 9K"/>
</dbReference>
<accession>A0A8T0N6G6</accession>
<dbReference type="GO" id="GO:0006520">
    <property type="term" value="P:amino acid metabolic process"/>
    <property type="evidence" value="ECO:0007669"/>
    <property type="project" value="InterPro"/>
</dbReference>
<dbReference type="InterPro" id="IPR015424">
    <property type="entry name" value="PyrdxlP-dep_Trfase"/>
</dbReference>
<comment type="caution">
    <text evidence="7">The sequence shown here is derived from an EMBL/GenBank/DDBJ whole genome shotgun (WGS) entry which is preliminary data.</text>
</comment>
<evidence type="ECO:0000256" key="3">
    <source>
        <dbReference type="ARBA" id="ARBA00022576"/>
    </source>
</evidence>
<evidence type="ECO:0000313" key="7">
    <source>
        <dbReference type="EMBL" id="KAG2544513.1"/>
    </source>
</evidence>
<dbReference type="AlphaFoldDB" id="A0A8T0N6G6"/>
<dbReference type="PANTHER" id="PTHR11879">
    <property type="entry name" value="ASPARTATE AMINOTRANSFERASE"/>
    <property type="match status" value="1"/>
</dbReference>
<dbReference type="EMBL" id="CM029053">
    <property type="protein sequence ID" value="KAG2544513.1"/>
    <property type="molecule type" value="Genomic_DNA"/>
</dbReference>
<evidence type="ECO:0000256" key="2">
    <source>
        <dbReference type="ARBA" id="ARBA00011738"/>
    </source>
</evidence>
<comment type="cofactor">
    <cofactor evidence="1">
        <name>pyridoxal 5'-phosphate</name>
        <dbReference type="ChEBI" id="CHEBI:597326"/>
    </cofactor>
</comment>
<sequence length="266" mass="29488">MLVLGSPARTDRLHVRLVFFFLFLFYFSFSFPPLSRSPFPFLPSSQSRAVQRSGCADGARHRERQAGPPPTYSSPHRRISADALVQLVHTVVAAGCPRLRSAAPSPSGDGFRRLRPHLAGSPRRRCPVQGAWRGEESGEKWLPRGDHEDELRPCYMMALAVDVSRFEGVPMAPPDPILGVSEVFKTDKNDLKLNLGVGAYRTEELQPYVLNVVKKAENLMLEKGENKESYCLELTTPSSSKDCFCSKSSTIWSRGRGHGSGVLDSL</sequence>
<dbReference type="InterPro" id="IPR000796">
    <property type="entry name" value="Asp_trans"/>
</dbReference>
<proteinExistence type="predicted"/>
<reference evidence="7" key="1">
    <citation type="submission" date="2020-05" db="EMBL/GenBank/DDBJ databases">
        <title>WGS assembly of Panicum virgatum.</title>
        <authorList>
            <person name="Lovell J.T."/>
            <person name="Jenkins J."/>
            <person name="Shu S."/>
            <person name="Juenger T.E."/>
            <person name="Schmutz J."/>
        </authorList>
    </citation>
    <scope>NUCLEOTIDE SEQUENCE</scope>
    <source>
        <strain evidence="7">AP13</strain>
    </source>
</reference>
<evidence type="ECO:0000256" key="5">
    <source>
        <dbReference type="ARBA" id="ARBA00022898"/>
    </source>
</evidence>
<keyword evidence="4" id="KW-0808">Transferase</keyword>
<organism evidence="7 8">
    <name type="scientific">Panicum virgatum</name>
    <name type="common">Blackwell switchgrass</name>
    <dbReference type="NCBI Taxonomy" id="38727"/>
    <lineage>
        <taxon>Eukaryota</taxon>
        <taxon>Viridiplantae</taxon>
        <taxon>Streptophyta</taxon>
        <taxon>Embryophyta</taxon>
        <taxon>Tracheophyta</taxon>
        <taxon>Spermatophyta</taxon>
        <taxon>Magnoliopsida</taxon>
        <taxon>Liliopsida</taxon>
        <taxon>Poales</taxon>
        <taxon>Poaceae</taxon>
        <taxon>PACMAD clade</taxon>
        <taxon>Panicoideae</taxon>
        <taxon>Panicodae</taxon>
        <taxon>Paniceae</taxon>
        <taxon>Panicinae</taxon>
        <taxon>Panicum</taxon>
        <taxon>Panicum sect. Hiantes</taxon>
    </lineage>
</organism>
<keyword evidence="8" id="KW-1185">Reference proteome</keyword>
<evidence type="ECO:0008006" key="9">
    <source>
        <dbReference type="Google" id="ProtNLM"/>
    </source>
</evidence>
<keyword evidence="5" id="KW-0663">Pyridoxal phosphate</keyword>
<comment type="subunit">
    <text evidence="2">Homodimer.</text>
</comment>
<evidence type="ECO:0000256" key="1">
    <source>
        <dbReference type="ARBA" id="ARBA00001933"/>
    </source>
</evidence>
<evidence type="ECO:0000256" key="6">
    <source>
        <dbReference type="SAM" id="MobiDB-lite"/>
    </source>
</evidence>
<dbReference type="Gene3D" id="3.90.1150.10">
    <property type="entry name" value="Aspartate Aminotransferase, domain 1"/>
    <property type="match status" value="1"/>
</dbReference>
<evidence type="ECO:0000256" key="4">
    <source>
        <dbReference type="ARBA" id="ARBA00022679"/>
    </source>
</evidence>
<dbReference type="InterPro" id="IPR015422">
    <property type="entry name" value="PyrdxlP-dep_Trfase_small"/>
</dbReference>
<dbReference type="GO" id="GO:0008483">
    <property type="term" value="F:transaminase activity"/>
    <property type="evidence" value="ECO:0007669"/>
    <property type="project" value="UniProtKB-KW"/>
</dbReference>
<dbReference type="SUPFAM" id="SSF53383">
    <property type="entry name" value="PLP-dependent transferases"/>
    <property type="match status" value="1"/>
</dbReference>
<gene>
    <name evidence="7" type="ORF">PVAP13_9KG011900</name>
</gene>